<feature type="domain" description="FYVE-type" evidence="6">
    <location>
        <begin position="143"/>
        <end position="220"/>
    </location>
</feature>
<evidence type="ECO:0000259" key="6">
    <source>
        <dbReference type="PROSITE" id="PS50178"/>
    </source>
</evidence>
<gene>
    <name evidence="7" type="ORF">PSYICH_LOCUS10849</name>
</gene>
<keyword evidence="2 4" id="KW-0863">Zinc-finger</keyword>
<dbReference type="PANTHER" id="PTHR13510:SF44">
    <property type="entry name" value="RABENOSYN-5"/>
    <property type="match status" value="1"/>
</dbReference>
<dbReference type="OrthoDB" id="166134at2759"/>
<dbReference type="SUPFAM" id="SSF140125">
    <property type="entry name" value="Rabenosyn-5 Rab-binding domain-like"/>
    <property type="match status" value="1"/>
</dbReference>
<evidence type="ECO:0000256" key="1">
    <source>
        <dbReference type="ARBA" id="ARBA00022723"/>
    </source>
</evidence>
<dbReference type="EMBL" id="OV651817">
    <property type="protein sequence ID" value="CAH1110949.1"/>
    <property type="molecule type" value="Genomic_DNA"/>
</dbReference>
<evidence type="ECO:0000256" key="2">
    <source>
        <dbReference type="ARBA" id="ARBA00022771"/>
    </source>
</evidence>
<dbReference type="PROSITE" id="PS00028">
    <property type="entry name" value="ZINC_FINGER_C2H2_1"/>
    <property type="match status" value="1"/>
</dbReference>
<keyword evidence="8" id="KW-1185">Reference proteome</keyword>
<evidence type="ECO:0000259" key="5">
    <source>
        <dbReference type="PROSITE" id="PS50157"/>
    </source>
</evidence>
<dbReference type="PROSITE" id="PS50178">
    <property type="entry name" value="ZF_FYVE"/>
    <property type="match status" value="1"/>
</dbReference>
<dbReference type="InterPro" id="IPR000306">
    <property type="entry name" value="Znf_FYVE"/>
</dbReference>
<dbReference type="InterPro" id="IPR013083">
    <property type="entry name" value="Znf_RING/FYVE/PHD"/>
</dbReference>
<evidence type="ECO:0008006" key="9">
    <source>
        <dbReference type="Google" id="ProtNLM"/>
    </source>
</evidence>
<dbReference type="Pfam" id="PF01363">
    <property type="entry name" value="FYVE"/>
    <property type="match status" value="1"/>
</dbReference>
<sequence>MAEANLIQEGFLCPICHKDLRSANNLITHFQDIHSEEKDILSSIKDIYGKVKKKILTVDDQDLEHFKNEISLQKEKYYLEYSEPQDPGPTISHTEYFKSIRRDRLDHKTAETNKLIIRLDRLLRVFAADRKQHEQELVAWLDGSTVTRCPSCASSFNITRRQHHCRLCGSIMCTSCSYFLPYEMAQTIVTPVNNGSCKEQQTSKESDSLRICYHCLDMLESRRRVQIEQVLQPIICQLYSHLQKMKSQVQGAVDMYYKIYNSLKSGETTYLLQDLQSLRNSIADKAQMIDTISKKIASVPVDPETPKAAILQNSIRKATSSFIKEELITLPPPPTPQDLEKIKNERLAKVTDDDIPISNISIKKVMVTTGWSPANVTNEATVTEEADPLLEQMNIVRSYIKQARDAQRFEEVGSLQENLNMLKEMYKKQLVKDKNT</sequence>
<evidence type="ECO:0000256" key="4">
    <source>
        <dbReference type="PROSITE-ProRule" id="PRU00042"/>
    </source>
</evidence>
<evidence type="ECO:0000313" key="8">
    <source>
        <dbReference type="Proteomes" id="UP001153636"/>
    </source>
</evidence>
<proteinExistence type="predicted"/>
<accession>A0A9P0D5P4</accession>
<protein>
    <recommendedName>
        <fullName evidence="9">Rabenosyn-5</fullName>
    </recommendedName>
</protein>
<dbReference type="InterPro" id="IPR052727">
    <property type="entry name" value="Rab4/Rab5_effector"/>
</dbReference>
<keyword evidence="3" id="KW-0862">Zinc</keyword>
<keyword evidence="1" id="KW-0479">Metal-binding</keyword>
<dbReference type="Gene3D" id="3.30.40.10">
    <property type="entry name" value="Zinc/RING finger domain, C3HC4 (zinc finger)"/>
    <property type="match status" value="1"/>
</dbReference>
<dbReference type="AlphaFoldDB" id="A0A9P0D5P4"/>
<organism evidence="7 8">
    <name type="scientific">Psylliodes chrysocephalus</name>
    <dbReference type="NCBI Taxonomy" id="3402493"/>
    <lineage>
        <taxon>Eukaryota</taxon>
        <taxon>Metazoa</taxon>
        <taxon>Ecdysozoa</taxon>
        <taxon>Arthropoda</taxon>
        <taxon>Hexapoda</taxon>
        <taxon>Insecta</taxon>
        <taxon>Pterygota</taxon>
        <taxon>Neoptera</taxon>
        <taxon>Endopterygota</taxon>
        <taxon>Coleoptera</taxon>
        <taxon>Polyphaga</taxon>
        <taxon>Cucujiformia</taxon>
        <taxon>Chrysomeloidea</taxon>
        <taxon>Chrysomelidae</taxon>
        <taxon>Galerucinae</taxon>
        <taxon>Alticini</taxon>
        <taxon>Psylliodes</taxon>
    </lineage>
</organism>
<dbReference type="InterPro" id="IPR013087">
    <property type="entry name" value="Znf_C2H2_type"/>
</dbReference>
<dbReference type="Pfam" id="PF11464">
    <property type="entry name" value="Rbsn"/>
    <property type="match status" value="1"/>
</dbReference>
<dbReference type="PROSITE" id="PS50157">
    <property type="entry name" value="ZINC_FINGER_C2H2_2"/>
    <property type="match status" value="1"/>
</dbReference>
<name>A0A9P0D5P4_9CUCU</name>
<dbReference type="SMART" id="SM00064">
    <property type="entry name" value="FYVE"/>
    <property type="match status" value="1"/>
</dbReference>
<dbReference type="GO" id="GO:0008270">
    <property type="term" value="F:zinc ion binding"/>
    <property type="evidence" value="ECO:0007669"/>
    <property type="project" value="UniProtKB-KW"/>
</dbReference>
<dbReference type="Proteomes" id="UP001153636">
    <property type="component" value="Chromosome 5"/>
</dbReference>
<dbReference type="InterPro" id="IPR017455">
    <property type="entry name" value="Znf_FYVE-rel"/>
</dbReference>
<dbReference type="InterPro" id="IPR011011">
    <property type="entry name" value="Znf_FYVE_PHD"/>
</dbReference>
<dbReference type="InterPro" id="IPR036531">
    <property type="entry name" value="Rbsn_Rab-bd_sf"/>
</dbReference>
<evidence type="ECO:0000313" key="7">
    <source>
        <dbReference type="EMBL" id="CAH1110949.1"/>
    </source>
</evidence>
<reference evidence="7" key="1">
    <citation type="submission" date="2022-01" db="EMBL/GenBank/DDBJ databases">
        <authorList>
            <person name="King R."/>
        </authorList>
    </citation>
    <scope>NUCLEOTIDE SEQUENCE</scope>
</reference>
<feature type="domain" description="C2H2-type" evidence="5">
    <location>
        <begin position="11"/>
        <end position="39"/>
    </location>
</feature>
<evidence type="ECO:0000256" key="3">
    <source>
        <dbReference type="ARBA" id="ARBA00022833"/>
    </source>
</evidence>
<dbReference type="Gene3D" id="4.10.860.20">
    <property type="entry name" value="Rabenosyn, Rab binding domain"/>
    <property type="match status" value="1"/>
</dbReference>
<dbReference type="SUPFAM" id="SSF57903">
    <property type="entry name" value="FYVE/PHD zinc finger"/>
    <property type="match status" value="1"/>
</dbReference>
<dbReference type="InterPro" id="IPR021565">
    <property type="entry name" value="Rbsn_Rab-bd"/>
</dbReference>
<dbReference type="PANTHER" id="PTHR13510">
    <property type="entry name" value="FYVE-FINGER-CONTAINING RAB5 EFFECTOR PROTEIN RABENOSYN-5-RELATED"/>
    <property type="match status" value="1"/>
</dbReference>